<feature type="binding site" evidence="18">
    <location>
        <position position="160"/>
    </location>
    <ligand>
        <name>(6S)-NADPHX</name>
        <dbReference type="ChEBI" id="CHEBI:64076"/>
    </ligand>
</feature>
<keyword evidence="12 17" id="KW-0456">Lyase</keyword>
<comment type="function">
    <text evidence="18">Catalyzes the epimerization of the S- and R-forms of NAD(P)HX, a damaged form of NAD(P)H that is a result of enzymatic or heat-dependent hydration. This is a prerequisite for the S-specific NAD(P)H-hydrate dehydratase to allow the repair of both epimers of NAD(P)HX.</text>
</comment>
<evidence type="ECO:0000256" key="4">
    <source>
        <dbReference type="ARBA" id="ARBA00009524"/>
    </source>
</evidence>
<dbReference type="PROSITE" id="PS01050">
    <property type="entry name" value="YJEF_C_2"/>
    <property type="match status" value="1"/>
</dbReference>
<reference evidence="22 23" key="1">
    <citation type="journal article" date="2010" name="J. Bacteriol.">
        <title>The complete genome sequence of Croceibacter atlanticus HTCC2559T.</title>
        <authorList>
            <person name="Oh H.M."/>
            <person name="Kang I."/>
            <person name="Ferriera S."/>
            <person name="Giovannoni S.J."/>
            <person name="Cho J.C."/>
        </authorList>
    </citation>
    <scope>NUCLEOTIDE SEQUENCE [LARGE SCALE GENOMIC DNA]</scope>
    <source>
        <strain evidence="23">ATCC BAA-628 / HTCC2559 / KCTC 12090</strain>
    </source>
</reference>
<dbReference type="PROSITE" id="PS51383">
    <property type="entry name" value="YJEF_C_3"/>
    <property type="match status" value="1"/>
</dbReference>
<dbReference type="KEGG" id="cat:CA2559_11168"/>
<dbReference type="STRING" id="216432.CA2559_11168"/>
<evidence type="ECO:0000256" key="10">
    <source>
        <dbReference type="ARBA" id="ARBA00023027"/>
    </source>
</evidence>
<comment type="similarity">
    <text evidence="4 19">In the C-terminal section; belongs to the NnrD/CARKD family.</text>
</comment>
<dbReference type="InterPro" id="IPR004443">
    <property type="entry name" value="YjeF_N_dom"/>
</dbReference>
<dbReference type="SUPFAM" id="SSF53613">
    <property type="entry name" value="Ribokinase-like"/>
    <property type="match status" value="1"/>
</dbReference>
<keyword evidence="7 17" id="KW-0067">ATP-binding</keyword>
<evidence type="ECO:0000256" key="14">
    <source>
        <dbReference type="ARBA" id="ARBA00025153"/>
    </source>
</evidence>
<dbReference type="Proteomes" id="UP000002297">
    <property type="component" value="Chromosome"/>
</dbReference>
<comment type="caution">
    <text evidence="18">Lacks conserved residue(s) required for the propagation of feature annotation.</text>
</comment>
<comment type="catalytic activity">
    <reaction evidence="15 17 19">
        <text>(6S)-NADHX + ADP = AMP + phosphate + NADH + H(+)</text>
        <dbReference type="Rhea" id="RHEA:32223"/>
        <dbReference type="ChEBI" id="CHEBI:15378"/>
        <dbReference type="ChEBI" id="CHEBI:43474"/>
        <dbReference type="ChEBI" id="CHEBI:57945"/>
        <dbReference type="ChEBI" id="CHEBI:64074"/>
        <dbReference type="ChEBI" id="CHEBI:456215"/>
        <dbReference type="ChEBI" id="CHEBI:456216"/>
        <dbReference type="EC" id="4.2.1.136"/>
    </reaction>
</comment>
<evidence type="ECO:0000256" key="15">
    <source>
        <dbReference type="ARBA" id="ARBA00048238"/>
    </source>
</evidence>
<dbReference type="EMBL" id="CP002046">
    <property type="protein sequence ID" value="EAP86592.1"/>
    <property type="molecule type" value="Genomic_DNA"/>
</dbReference>
<dbReference type="HAMAP" id="MF_01966">
    <property type="entry name" value="NADHX_epimerase"/>
    <property type="match status" value="1"/>
</dbReference>
<evidence type="ECO:0000256" key="5">
    <source>
        <dbReference type="ARBA" id="ARBA00022723"/>
    </source>
</evidence>
<dbReference type="Gene3D" id="3.40.50.10260">
    <property type="entry name" value="YjeF N-terminal domain"/>
    <property type="match status" value="1"/>
</dbReference>
<keyword evidence="8 17" id="KW-0521">NADP</keyword>
<dbReference type="GO" id="GO:0005524">
    <property type="term" value="F:ATP binding"/>
    <property type="evidence" value="ECO:0007669"/>
    <property type="project" value="UniProtKB-UniRule"/>
</dbReference>
<feature type="binding site" evidence="17">
    <location>
        <begin position="412"/>
        <end position="416"/>
    </location>
    <ligand>
        <name>AMP</name>
        <dbReference type="ChEBI" id="CHEBI:456215"/>
    </ligand>
</feature>
<dbReference type="CDD" id="cd01171">
    <property type="entry name" value="YXKO-related"/>
    <property type="match status" value="1"/>
</dbReference>
<feature type="binding site" evidence="17">
    <location>
        <position position="441"/>
    </location>
    <ligand>
        <name>(6S)-NADPHX</name>
        <dbReference type="ChEBI" id="CHEBI:64076"/>
    </ligand>
</feature>
<dbReference type="HAMAP" id="MF_01965">
    <property type="entry name" value="NADHX_dehydratase"/>
    <property type="match status" value="1"/>
</dbReference>
<comment type="subunit">
    <text evidence="17">Homotetramer.</text>
</comment>
<proteinExistence type="inferred from homology"/>
<evidence type="ECO:0000259" key="21">
    <source>
        <dbReference type="PROSITE" id="PS51385"/>
    </source>
</evidence>
<keyword evidence="6 17" id="KW-0547">Nucleotide-binding</keyword>
<keyword evidence="10 17" id="KW-0520">NAD</keyword>
<keyword evidence="22" id="KW-0418">Kinase</keyword>
<dbReference type="OrthoDB" id="9806925at2"/>
<evidence type="ECO:0000256" key="2">
    <source>
        <dbReference type="ARBA" id="ARBA00000909"/>
    </source>
</evidence>
<evidence type="ECO:0000256" key="8">
    <source>
        <dbReference type="ARBA" id="ARBA00022857"/>
    </source>
</evidence>
<dbReference type="NCBIfam" id="TIGR00197">
    <property type="entry name" value="yjeF_nterm"/>
    <property type="match status" value="1"/>
</dbReference>
<evidence type="ECO:0000256" key="7">
    <source>
        <dbReference type="ARBA" id="ARBA00022840"/>
    </source>
</evidence>
<evidence type="ECO:0000256" key="16">
    <source>
        <dbReference type="ARBA" id="ARBA00049209"/>
    </source>
</evidence>
<feature type="binding site" evidence="17">
    <location>
        <position position="263"/>
    </location>
    <ligand>
        <name>(6S)-NADPHX</name>
        <dbReference type="ChEBI" id="CHEBI:64076"/>
    </ligand>
</feature>
<evidence type="ECO:0000256" key="11">
    <source>
        <dbReference type="ARBA" id="ARBA00023235"/>
    </source>
</evidence>
<comment type="similarity">
    <text evidence="3 19">In the N-terminal section; belongs to the NnrE/AIBP family.</text>
</comment>
<dbReference type="HOGENOM" id="CLU_024853_4_1_10"/>
<dbReference type="EC" id="4.2.1.136" evidence="19"/>
<evidence type="ECO:0000256" key="1">
    <source>
        <dbReference type="ARBA" id="ARBA00000013"/>
    </source>
</evidence>
<dbReference type="InterPro" id="IPR029056">
    <property type="entry name" value="Ribokinase-like"/>
</dbReference>
<sequence>MKLFTAKQLHEADQLTIKNQSLTSTELMERAGTLVFNQIHQRIQGAQMEIKIFCGIGNNGGDGLVIARHLLEHGYNVKAFVVNYSDKRSKDFLINYDRYKELTNKWPELLKSEDDFPVLTHNDFIVDAIFGIGLNRPLVPWVANLVKHINASRAFTLAIDVPSGLFVDEATKSLDEVIKANFTIAFQSAKLPFFLADTGAFVGDLDVIDIGLDRQYLMETPSQMQLINKAEAQQLYKPRHKFSHKGTFGHVLIIGGSYGKIGATVLATKACLKSGVGMVSAFIPRCGYQVLQTSVPEAMVFTDASDYELTDIDCPTDMTVIGFGIGAGTSDNTIQEFERLLEKTERPMVIDADGINMLSKKNELLQHIPKKSILTPHPKELKRLIGEWNDDFEMLAKAKSFSKKHDVILVCKNAHTISVYHDDIYINNTGNQGMATAGSGDTLTGMLSGLIAQDYDPVVAAVFGVYLHGAAGDIAVNRTGFQSLTASDLIDTLGMAYIDLFQQEAPQQQDA</sequence>
<comment type="cofactor">
    <cofactor evidence="17">
        <name>Mg(2+)</name>
        <dbReference type="ChEBI" id="CHEBI:18420"/>
    </cofactor>
</comment>
<dbReference type="GO" id="GO:0046872">
    <property type="term" value="F:metal ion binding"/>
    <property type="evidence" value="ECO:0007669"/>
    <property type="project" value="UniProtKB-UniRule"/>
</dbReference>
<keyword evidence="22" id="KW-0808">Transferase</keyword>
<dbReference type="GO" id="GO:0046496">
    <property type="term" value="P:nicotinamide nucleotide metabolic process"/>
    <property type="evidence" value="ECO:0007669"/>
    <property type="project" value="UniProtKB-UniRule"/>
</dbReference>
<comment type="catalytic activity">
    <reaction evidence="16 17 19">
        <text>(6S)-NADPHX + ADP = AMP + phosphate + NADPH + H(+)</text>
        <dbReference type="Rhea" id="RHEA:32235"/>
        <dbReference type="ChEBI" id="CHEBI:15378"/>
        <dbReference type="ChEBI" id="CHEBI:43474"/>
        <dbReference type="ChEBI" id="CHEBI:57783"/>
        <dbReference type="ChEBI" id="CHEBI:64076"/>
        <dbReference type="ChEBI" id="CHEBI:456215"/>
        <dbReference type="ChEBI" id="CHEBI:456216"/>
        <dbReference type="EC" id="4.2.1.136"/>
    </reaction>
</comment>
<gene>
    <name evidence="18" type="primary">nnrE</name>
    <name evidence="17" type="synonym">nnrD</name>
    <name evidence="22" type="ordered locus">CA2559_11168</name>
</gene>
<feature type="binding site" evidence="18">
    <location>
        <position position="59"/>
    </location>
    <ligand>
        <name>K(+)</name>
        <dbReference type="ChEBI" id="CHEBI:29103"/>
    </ligand>
</feature>
<keyword evidence="23" id="KW-1185">Reference proteome</keyword>
<evidence type="ECO:0000256" key="19">
    <source>
        <dbReference type="PIRNR" id="PIRNR017184"/>
    </source>
</evidence>
<dbReference type="eggNOG" id="COG0062">
    <property type="taxonomic scope" value="Bacteria"/>
</dbReference>
<evidence type="ECO:0000256" key="9">
    <source>
        <dbReference type="ARBA" id="ARBA00022958"/>
    </source>
</evidence>
<keyword evidence="11 18" id="KW-0413">Isomerase</keyword>
<comment type="similarity">
    <text evidence="17">Belongs to the NnrD/CARKD family.</text>
</comment>
<dbReference type="GO" id="GO:0016301">
    <property type="term" value="F:kinase activity"/>
    <property type="evidence" value="ECO:0007669"/>
    <property type="project" value="UniProtKB-KW"/>
</dbReference>
<dbReference type="PANTHER" id="PTHR12592:SF0">
    <property type="entry name" value="ATP-DEPENDENT (S)-NAD(P)H-HYDRATE DEHYDRATASE"/>
    <property type="match status" value="1"/>
</dbReference>
<dbReference type="GO" id="GO:0052855">
    <property type="term" value="F:ADP-dependent NAD(P)H-hydrate dehydratase activity"/>
    <property type="evidence" value="ECO:0007669"/>
    <property type="project" value="UniProtKB-UniRule"/>
</dbReference>
<feature type="binding site" evidence="18">
    <location>
        <begin position="131"/>
        <end position="137"/>
    </location>
    <ligand>
        <name>(6S)-NADPHX</name>
        <dbReference type="ChEBI" id="CHEBI:64076"/>
    </ligand>
</feature>
<name>A3U9V6_CROAH</name>
<organism evidence="22 23">
    <name type="scientific">Croceibacter atlanticus (strain ATCC BAA-628 / JCM 21780 / CIP 108009 / IAM 15332 / KCTC 12090 / HTCC2559)</name>
    <dbReference type="NCBI Taxonomy" id="216432"/>
    <lineage>
        <taxon>Bacteria</taxon>
        <taxon>Pseudomonadati</taxon>
        <taxon>Bacteroidota</taxon>
        <taxon>Flavobacteriia</taxon>
        <taxon>Flavobacteriales</taxon>
        <taxon>Flavobacteriaceae</taxon>
        <taxon>Croceibacter</taxon>
    </lineage>
</organism>
<evidence type="ECO:0000256" key="6">
    <source>
        <dbReference type="ARBA" id="ARBA00022741"/>
    </source>
</evidence>
<evidence type="ECO:0000256" key="12">
    <source>
        <dbReference type="ARBA" id="ARBA00023239"/>
    </source>
</evidence>
<evidence type="ECO:0000256" key="13">
    <source>
        <dbReference type="ARBA" id="ARBA00023268"/>
    </source>
</evidence>
<feature type="binding site" evidence="17">
    <location>
        <position position="377"/>
    </location>
    <ligand>
        <name>(6S)-NADPHX</name>
        <dbReference type="ChEBI" id="CHEBI:64076"/>
    </ligand>
</feature>
<dbReference type="GO" id="GO:0110051">
    <property type="term" value="P:metabolite repair"/>
    <property type="evidence" value="ECO:0007669"/>
    <property type="project" value="TreeGrafter"/>
</dbReference>
<dbReference type="InterPro" id="IPR036652">
    <property type="entry name" value="YjeF_N_dom_sf"/>
</dbReference>
<dbReference type="Pfam" id="PF03853">
    <property type="entry name" value="YjeF_N"/>
    <property type="match status" value="1"/>
</dbReference>
<evidence type="ECO:0000256" key="18">
    <source>
        <dbReference type="HAMAP-Rule" id="MF_01966"/>
    </source>
</evidence>
<dbReference type="InterPro" id="IPR017953">
    <property type="entry name" value="Carbohydrate_kinase_pred_CS"/>
</dbReference>
<keyword evidence="9 18" id="KW-0630">Potassium</keyword>
<dbReference type="InterPro" id="IPR000631">
    <property type="entry name" value="CARKD"/>
</dbReference>
<comment type="catalytic activity">
    <reaction evidence="2 18 19">
        <text>(6R)-NADPHX = (6S)-NADPHX</text>
        <dbReference type="Rhea" id="RHEA:32227"/>
        <dbReference type="ChEBI" id="CHEBI:64076"/>
        <dbReference type="ChEBI" id="CHEBI:64077"/>
        <dbReference type="EC" id="5.1.99.6"/>
    </reaction>
</comment>
<dbReference type="Gene3D" id="3.40.1190.20">
    <property type="match status" value="1"/>
</dbReference>
<feature type="binding site" evidence="17">
    <location>
        <position position="324"/>
    </location>
    <ligand>
        <name>(6S)-NADPHX</name>
        <dbReference type="ChEBI" id="CHEBI:64076"/>
    </ligand>
</feature>
<feature type="binding site" evidence="18">
    <location>
        <position position="163"/>
    </location>
    <ligand>
        <name>K(+)</name>
        <dbReference type="ChEBI" id="CHEBI:29103"/>
    </ligand>
</feature>
<evidence type="ECO:0000259" key="20">
    <source>
        <dbReference type="PROSITE" id="PS51383"/>
    </source>
</evidence>
<evidence type="ECO:0000313" key="23">
    <source>
        <dbReference type="Proteomes" id="UP000002297"/>
    </source>
</evidence>
<feature type="domain" description="YjeF C-terminal" evidence="20">
    <location>
        <begin position="228"/>
        <end position="500"/>
    </location>
</feature>
<comment type="function">
    <text evidence="14 19">Bifunctional enzyme that catalyzes the epimerization of the S- and R-forms of NAD(P)HX and the dehydration of the S-form of NAD(P)HX at the expense of ADP, which is converted to AMP. This allows the repair of both epimers of NAD(P)HX, a damaged form of NAD(P)H that is a result of enzymatic or heat-dependent hydration.</text>
</comment>
<feature type="binding site" evidence="18">
    <location>
        <begin position="58"/>
        <end position="62"/>
    </location>
    <ligand>
        <name>(6S)-NADPHX</name>
        <dbReference type="ChEBI" id="CHEBI:64076"/>
    </ligand>
</feature>
<accession>A3U9V6</accession>
<evidence type="ECO:0000313" key="22">
    <source>
        <dbReference type="EMBL" id="EAP86592.1"/>
    </source>
</evidence>
<protein>
    <recommendedName>
        <fullName evidence="19">Bifunctional NAD(P)H-hydrate repair enzyme</fullName>
    </recommendedName>
    <alternativeName>
        <fullName evidence="19">Nicotinamide nucleotide repair protein</fullName>
    </alternativeName>
    <domain>
        <recommendedName>
            <fullName evidence="19">ADP-dependent (S)-NAD(P)H-hydrate dehydratase</fullName>
            <ecNumber evidence="19">4.2.1.136</ecNumber>
        </recommendedName>
        <alternativeName>
            <fullName evidence="19">ADP-dependent NAD(P)HX dehydratase</fullName>
        </alternativeName>
    </domain>
    <domain>
        <recommendedName>
            <fullName evidence="19">NAD(P)H-hydrate epimerase</fullName>
            <ecNumber evidence="19">5.1.99.6</ecNumber>
        </recommendedName>
    </domain>
</protein>
<comment type="catalytic activity">
    <reaction evidence="1 18 19">
        <text>(6R)-NADHX = (6S)-NADHX</text>
        <dbReference type="Rhea" id="RHEA:32215"/>
        <dbReference type="ChEBI" id="CHEBI:64074"/>
        <dbReference type="ChEBI" id="CHEBI:64075"/>
        <dbReference type="EC" id="5.1.99.6"/>
    </reaction>
</comment>
<dbReference type="GO" id="GO:0052856">
    <property type="term" value="F:NAD(P)HX epimerase activity"/>
    <property type="evidence" value="ECO:0007669"/>
    <property type="project" value="UniProtKB-UniRule"/>
</dbReference>
<dbReference type="Pfam" id="PF01256">
    <property type="entry name" value="Carb_kinase"/>
    <property type="match status" value="1"/>
</dbReference>
<dbReference type="eggNOG" id="COG0063">
    <property type="taxonomic scope" value="Bacteria"/>
</dbReference>
<evidence type="ECO:0000256" key="3">
    <source>
        <dbReference type="ARBA" id="ARBA00006001"/>
    </source>
</evidence>
<keyword evidence="5 18" id="KW-0479">Metal-binding</keyword>
<evidence type="ECO:0000256" key="17">
    <source>
        <dbReference type="HAMAP-Rule" id="MF_01965"/>
    </source>
</evidence>
<feature type="binding site" evidence="18">
    <location>
        <position position="127"/>
    </location>
    <ligand>
        <name>K(+)</name>
        <dbReference type="ChEBI" id="CHEBI:29103"/>
    </ligand>
</feature>
<dbReference type="PIRSF" id="PIRSF017184">
    <property type="entry name" value="Nnr"/>
    <property type="match status" value="1"/>
</dbReference>
<dbReference type="RefSeq" id="WP_013187973.1">
    <property type="nucleotide sequence ID" value="NC_014230.1"/>
</dbReference>
<dbReference type="SUPFAM" id="SSF64153">
    <property type="entry name" value="YjeF N-terminal domain-like"/>
    <property type="match status" value="1"/>
</dbReference>
<comment type="similarity">
    <text evidence="18">Belongs to the NnrE/AIBP family.</text>
</comment>
<comment type="function">
    <text evidence="17">Catalyzes the dehydration of the S-form of NAD(P)HX at the expense of ADP, which is converted to AMP. Together with NAD(P)HX epimerase, which catalyzes the epimerization of the S- and R-forms, the enzyme allows the repair of both epimers of NAD(P)HX, a damaged form of NAD(P)H that is a result of enzymatic or heat-dependent hydration.</text>
</comment>
<dbReference type="PANTHER" id="PTHR12592">
    <property type="entry name" value="ATP-DEPENDENT (S)-NAD(P)H-HYDRATE DEHYDRATASE FAMILY MEMBER"/>
    <property type="match status" value="1"/>
</dbReference>
<comment type="cofactor">
    <cofactor evidence="18 19">
        <name>K(+)</name>
        <dbReference type="ChEBI" id="CHEBI:29103"/>
    </cofactor>
    <text evidence="18 19">Binds 1 potassium ion per subunit.</text>
</comment>
<dbReference type="PROSITE" id="PS51385">
    <property type="entry name" value="YJEF_N"/>
    <property type="match status" value="1"/>
</dbReference>
<keyword evidence="13" id="KW-0511">Multifunctional enzyme</keyword>
<dbReference type="NCBIfam" id="TIGR00196">
    <property type="entry name" value="yjeF_cterm"/>
    <property type="match status" value="1"/>
</dbReference>
<dbReference type="GeneID" id="89453960"/>
<dbReference type="AlphaFoldDB" id="A3U9V6"/>
<feature type="domain" description="YjeF N-terminal" evidence="21">
    <location>
        <begin position="9"/>
        <end position="218"/>
    </location>
</feature>
<dbReference type="EC" id="5.1.99.6" evidence="19"/>
<feature type="binding site" evidence="17">
    <location>
        <position position="440"/>
    </location>
    <ligand>
        <name>AMP</name>
        <dbReference type="ChEBI" id="CHEBI:456215"/>
    </ligand>
</feature>
<dbReference type="InterPro" id="IPR030677">
    <property type="entry name" value="Nnr"/>
</dbReference>